<organism evidence="1 2">
    <name type="scientific">Abyssobacteria bacterium (strain SURF_5)</name>
    <dbReference type="NCBI Taxonomy" id="2093360"/>
    <lineage>
        <taxon>Bacteria</taxon>
        <taxon>Pseudomonadati</taxon>
        <taxon>Candidatus Hydrogenedentota</taxon>
        <taxon>Candidatus Abyssobacteria</taxon>
    </lineage>
</organism>
<protein>
    <recommendedName>
        <fullName evidence="3">PD(D/E)XK endonuclease domain-containing protein</fullName>
    </recommendedName>
</protein>
<sequence>MANTSLTFGKVQEFLAVAELLRRRFKVYLTLVDDSGIDCVLRLKSGCYVDVQIKARSRNAKYPYTFAGLKFAPRSDLFFIFYTEINNQIAIIPSRTLARLASRNKSGENEGTRTFTLPKRTEGRKFLTYSRFIGDNGFNLIREYSKKH</sequence>
<dbReference type="AlphaFoldDB" id="A0A3A4NV00"/>
<evidence type="ECO:0000313" key="2">
    <source>
        <dbReference type="Proteomes" id="UP000265882"/>
    </source>
</evidence>
<name>A0A3A4NV00_ABYX5</name>
<evidence type="ECO:0008006" key="3">
    <source>
        <dbReference type="Google" id="ProtNLM"/>
    </source>
</evidence>
<comment type="caution">
    <text evidence="1">The sequence shown here is derived from an EMBL/GenBank/DDBJ whole genome shotgun (WGS) entry which is preliminary data.</text>
</comment>
<dbReference type="Gene3D" id="3.40.1350.10">
    <property type="match status" value="1"/>
</dbReference>
<reference evidence="1 2" key="1">
    <citation type="journal article" date="2017" name="ISME J.">
        <title>Energy and carbon metabolisms in a deep terrestrial subsurface fluid microbial community.</title>
        <authorList>
            <person name="Momper L."/>
            <person name="Jungbluth S.P."/>
            <person name="Lee M.D."/>
            <person name="Amend J.P."/>
        </authorList>
    </citation>
    <scope>NUCLEOTIDE SEQUENCE [LARGE SCALE GENOMIC DNA]</scope>
    <source>
        <strain evidence="1">SURF_5</strain>
    </source>
</reference>
<dbReference type="InterPro" id="IPR011856">
    <property type="entry name" value="tRNA_endonuc-like_dom_sf"/>
</dbReference>
<proteinExistence type="predicted"/>
<gene>
    <name evidence="1" type="ORF">C4520_04180</name>
</gene>
<evidence type="ECO:0000313" key="1">
    <source>
        <dbReference type="EMBL" id="RJP24368.1"/>
    </source>
</evidence>
<dbReference type="GO" id="GO:0003676">
    <property type="term" value="F:nucleic acid binding"/>
    <property type="evidence" value="ECO:0007669"/>
    <property type="project" value="InterPro"/>
</dbReference>
<accession>A0A3A4NV00</accession>
<dbReference type="Proteomes" id="UP000265882">
    <property type="component" value="Unassembled WGS sequence"/>
</dbReference>
<dbReference type="EMBL" id="QZKU01000036">
    <property type="protein sequence ID" value="RJP24368.1"/>
    <property type="molecule type" value="Genomic_DNA"/>
</dbReference>